<evidence type="ECO:0000256" key="2">
    <source>
        <dbReference type="PROSITE-ProRule" id="PRU00135"/>
    </source>
</evidence>
<feature type="region of interest" description="Disordered" evidence="3">
    <location>
        <begin position="117"/>
        <end position="296"/>
    </location>
</feature>
<dbReference type="PROSITE" id="PS50212">
    <property type="entry name" value="RASGEF_NTER"/>
    <property type="match status" value="1"/>
</dbReference>
<feature type="region of interest" description="Disordered" evidence="3">
    <location>
        <begin position="1069"/>
        <end position="1106"/>
    </location>
</feature>
<feature type="compositionally biased region" description="Low complexity" evidence="3">
    <location>
        <begin position="2091"/>
        <end position="2103"/>
    </location>
</feature>
<accession>A0A165QHK0</accession>
<dbReference type="PROSITE" id="PS50238">
    <property type="entry name" value="RHOGAP"/>
    <property type="match status" value="1"/>
</dbReference>
<keyword evidence="1" id="KW-0343">GTPase activation</keyword>
<dbReference type="SMART" id="SM00324">
    <property type="entry name" value="RhoGAP"/>
    <property type="match status" value="1"/>
</dbReference>
<feature type="compositionally biased region" description="Low complexity" evidence="3">
    <location>
        <begin position="1069"/>
        <end position="1085"/>
    </location>
</feature>
<name>A0A165QHK0_9AGAM</name>
<dbReference type="PANTHER" id="PTHR23176:SF129">
    <property type="entry name" value="RHO GTPASE ACTIVATING PROTEIN AT 16F, ISOFORM E-RELATED"/>
    <property type="match status" value="1"/>
</dbReference>
<dbReference type="Gene3D" id="1.10.840.10">
    <property type="entry name" value="Ras guanine-nucleotide exchange factors catalytic domain"/>
    <property type="match status" value="1"/>
</dbReference>
<protein>
    <recommendedName>
        <fullName evidence="8">Rho GTPase activation protein</fullName>
    </recommendedName>
</protein>
<dbReference type="CDD" id="cd06224">
    <property type="entry name" value="REM"/>
    <property type="match status" value="1"/>
</dbReference>
<evidence type="ECO:0000259" key="4">
    <source>
        <dbReference type="PROSITE" id="PS50212"/>
    </source>
</evidence>
<feature type="domain" description="N-terminal Ras-GEF" evidence="4">
    <location>
        <begin position="1144"/>
        <end position="1299"/>
    </location>
</feature>
<feature type="region of interest" description="Disordered" evidence="3">
    <location>
        <begin position="638"/>
        <end position="659"/>
    </location>
</feature>
<proteinExistence type="predicted"/>
<dbReference type="SUPFAM" id="SSF48366">
    <property type="entry name" value="Ras GEF"/>
    <property type="match status" value="2"/>
</dbReference>
<feature type="region of interest" description="Disordered" evidence="3">
    <location>
        <begin position="1835"/>
        <end position="1858"/>
    </location>
</feature>
<feature type="compositionally biased region" description="Polar residues" evidence="3">
    <location>
        <begin position="56"/>
        <end position="74"/>
    </location>
</feature>
<dbReference type="PANTHER" id="PTHR23176">
    <property type="entry name" value="RHO/RAC/CDC GTPASE-ACTIVATING PROTEIN"/>
    <property type="match status" value="1"/>
</dbReference>
<dbReference type="OrthoDB" id="79452at2759"/>
<dbReference type="InterPro" id="IPR036964">
    <property type="entry name" value="RASGEF_cat_dom_sf"/>
</dbReference>
<dbReference type="SMART" id="SM00147">
    <property type="entry name" value="RasGEF"/>
    <property type="match status" value="1"/>
</dbReference>
<dbReference type="STRING" id="1314782.A0A165QHK0"/>
<feature type="compositionally biased region" description="Acidic residues" evidence="3">
    <location>
        <begin position="2062"/>
        <end position="2089"/>
    </location>
</feature>
<dbReference type="InterPro" id="IPR000651">
    <property type="entry name" value="Ras-like_Gua-exchang_fac_N"/>
</dbReference>
<feature type="compositionally biased region" description="Basic and acidic residues" evidence="3">
    <location>
        <begin position="1676"/>
        <end position="1703"/>
    </location>
</feature>
<keyword evidence="7" id="KW-1185">Reference proteome</keyword>
<evidence type="ECO:0000313" key="7">
    <source>
        <dbReference type="Proteomes" id="UP000076761"/>
    </source>
</evidence>
<feature type="compositionally biased region" description="Pro residues" evidence="3">
    <location>
        <begin position="1"/>
        <end position="18"/>
    </location>
</feature>
<dbReference type="InterPro" id="IPR000198">
    <property type="entry name" value="RhoGAP_dom"/>
</dbReference>
<feature type="compositionally biased region" description="Low complexity" evidence="3">
    <location>
        <begin position="211"/>
        <end position="220"/>
    </location>
</feature>
<sequence length="2116" mass="234865">MKKGGQPPPNSLNPPDPSTPSSGTPPGFHIFPRSTSPGITTFFSKPSKWFARMPSNGRQVSGNAEPRASTSSNPGRKPKISHPTDPRPILPSLKSDPYILGASRSVLDLSLQRTERSFDASASFSNPGSPVSPLYTGSSGLGDLRSISRKGWSRSADDLGKFSASQDPTFHTKVEQYRNRSASNSSSLQSQHPFPTYTITPLSSSPPQSVLGASPAALGPSPTPSLSPGPPGHVHSRSHSFTPRLPSKLAAPKPALGPSSPSRKGSASSEREIDTALNSNLKDAREKDRYSPASQGRGAFTFFGGAAASSKSNISTASSLPTPLLAPPAIIEPEQEPEDNGRSKRMSQIIHHSGFVNYHSDFSLAACSNGSLNLNKGWKPYKLVLRGTKLYFYKPPSDRAAAVKELFPTSLVPALDQALDIEESEEPATKEKEEVKDTRKKRAFWGRRTHPELVYEGNTVTKGTLEALVHEAVFGTITLGSPQEPTTTLTSLAWHDFASAVLLSLPALAGRGKVESELIRCCSYFVSGAPDETKEALRSRVTWIVGEYLRYHGFPANPESWEEFRKETIPEFPPEAAFVGELASMSASSSLQGLYVPSPQLQDSGTNEFSPSLGVFSPRLGQNDKMVSLLDALNLRDSSSSKSPTTRRQRLDSTTTSSSAGGALWASLEREGFTRENLLKLDPHLIALSLSVFHRSALERAPVNLTFEECIRADESDKETSSPFDLFFGSEEHLHWLTKLILSQILGAERSSRLYQSCPPVFPAGRQSEDRNPQTSRTHSRSEVISTWAKIAEVCRLTGDECSWQAVKAALCSLPIARLEKAWKRVDPQAQTAVESWVYPDEDGAVASVKEPRTTPWGGDATKRLKTLLSKASVPEKEDEWELAPLRRLRSDFEDLRTTFSLCFRRSELTETSDKDLDRLIDMWHDYTLDGPANRKFSRMEQFMSLSLAAEPRRKGLFEPHFWTRASSGVSQSSHPLMPLLLVEPLPIVTVLDRAPLLRSRVESGPTSLVIEDAQFEQLMRSGPRLRRRSSARVASKGLNSLNSRDLGGTVIPILDGELVLVVRQWNSDSNAPSRSSSRARSRPPTGTEPCSLEKPVSRAPSIRVKPGALQLDRKPSVARRNSLPVISQRADPVVSDTSSDRPMRVGVKAGTLDRLVDVLVHGLRGVSVSVADDNGEMPLKEGQTRELRVDRVEFASLWWNAFRSFVTPLVFFELLVKRYVTAQPKSGSESPTPYTRAVETRLAVIQAIKEWLEIGGGAQDCLDDPQLVSSLQTFLNRDDLAAFGETPTADDTMIQQALESLDVEVKSLRQSFSAQIQRPKTATIQVHEINSTTDKHDYGREAPDIDKIGAEELVGDLDAMAAAVFSNVTEEDLFVTADLLEVQMADRTAWFLPPQFSQATEEVDIHTIYSHILNCEPSPLIAELTHDALYRLLPPSIRSCIRAFTILHKWLVSKLVAPKSGLRVRQARMDLYLRGLEVCRLRSMDASSGQTVASRPCSRSFVEAVIVSAILSVESRLHHSAWYNVAAARGTTCESVSAFLSKPQVQSVDNKEPLTIDMGWVLERMLEVMSVPDTLSAFESETHTLVNFEKRRYLCCIIVSTVSGSGPRRHRRHRDIDRRDFERLNNIEREVNQVDFDYRAIKEEAYRESMQANGGLAGPRKGHRPFHRHVVAQQEKNKRDKYLRDRLSREKKLEQQRMDRREDYLNKAMHTRKTVAPGQQKQHRNKKSMSTAFFQFMRPISTAFISETAPGTSVRRTPEELDFVPGNKPSFTLSVADAGVAPFINNERSYLFRLDTEDGGHYLLQALSKLDLKKWMDTVSRLSKSAAQRRLTYLGPSPQSDLSDHMASGPTSQSKDPKAVFGVDLEALLQRDRLRDENDSVTVPIFVERCLSEIESRGLTESGIYRVAGANSDIQMLKNAINRGEWPITTSTDIYAVCDLVKHWLRDLPKSVLPQSSYLEILAAAKLDDLDSKLARLREIVQALPPANFDLLKRMAEHLDRVTDYEDQNHMTAKNLAIVFSPSLLRAPDGNFMAFMSNLGYLHDFVKALIGHFHVIFDEDQEVEVEPDEDTDEFDEPILEEDEDEEDMTPSPSISPEPSSTPAVYHDEDTPQGLS</sequence>
<dbReference type="Proteomes" id="UP000076761">
    <property type="component" value="Unassembled WGS sequence"/>
</dbReference>
<feature type="compositionally biased region" description="Polar residues" evidence="3">
    <location>
        <begin position="120"/>
        <end position="129"/>
    </location>
</feature>
<dbReference type="GO" id="GO:0007264">
    <property type="term" value="P:small GTPase-mediated signal transduction"/>
    <property type="evidence" value="ECO:0007669"/>
    <property type="project" value="InterPro"/>
</dbReference>
<dbReference type="InterPro" id="IPR011993">
    <property type="entry name" value="PH-like_dom_sf"/>
</dbReference>
<feature type="compositionally biased region" description="Polar residues" evidence="3">
    <location>
        <begin position="197"/>
        <end position="208"/>
    </location>
</feature>
<dbReference type="GO" id="GO:0005737">
    <property type="term" value="C:cytoplasm"/>
    <property type="evidence" value="ECO:0007669"/>
    <property type="project" value="TreeGrafter"/>
</dbReference>
<feature type="domain" description="Rho-GAP" evidence="5">
    <location>
        <begin position="1864"/>
        <end position="2058"/>
    </location>
</feature>
<gene>
    <name evidence="6" type="ORF">NEOLEDRAFT_646383</name>
</gene>
<dbReference type="GO" id="GO:0005096">
    <property type="term" value="F:GTPase activator activity"/>
    <property type="evidence" value="ECO:0007669"/>
    <property type="project" value="UniProtKB-KW"/>
</dbReference>
<dbReference type="Gene3D" id="1.20.870.10">
    <property type="entry name" value="Son of sevenless (SoS) protein Chain: S domain 1"/>
    <property type="match status" value="1"/>
</dbReference>
<dbReference type="InterPro" id="IPR050729">
    <property type="entry name" value="Rho-GAP"/>
</dbReference>
<dbReference type="Gene3D" id="1.10.555.10">
    <property type="entry name" value="Rho GTPase activation protein"/>
    <property type="match status" value="1"/>
</dbReference>
<feature type="region of interest" description="Disordered" evidence="3">
    <location>
        <begin position="1670"/>
        <end position="1703"/>
    </location>
</feature>
<keyword evidence="2" id="KW-0344">Guanine-nucleotide releasing factor</keyword>
<feature type="compositionally biased region" description="Low complexity" evidence="3">
    <location>
        <begin position="179"/>
        <end position="191"/>
    </location>
</feature>
<dbReference type="CDD" id="cd00159">
    <property type="entry name" value="RhoGAP"/>
    <property type="match status" value="1"/>
</dbReference>
<feature type="compositionally biased region" description="Polar residues" evidence="3">
    <location>
        <begin position="33"/>
        <end position="44"/>
    </location>
</feature>
<dbReference type="InterPro" id="IPR001895">
    <property type="entry name" value="RASGEF_cat_dom"/>
</dbReference>
<dbReference type="EMBL" id="KV425595">
    <property type="protein sequence ID" value="KZT22442.1"/>
    <property type="molecule type" value="Genomic_DNA"/>
</dbReference>
<evidence type="ECO:0000313" key="6">
    <source>
        <dbReference type="EMBL" id="KZT22442.1"/>
    </source>
</evidence>
<evidence type="ECO:0000256" key="1">
    <source>
        <dbReference type="ARBA" id="ARBA00022468"/>
    </source>
</evidence>
<dbReference type="InterPro" id="IPR008936">
    <property type="entry name" value="Rho_GTPase_activation_prot"/>
</dbReference>
<dbReference type="SUPFAM" id="SSF48350">
    <property type="entry name" value="GTPase activation domain, GAP"/>
    <property type="match status" value="1"/>
</dbReference>
<dbReference type="InterPro" id="IPR023578">
    <property type="entry name" value="Ras_GEF_dom_sf"/>
</dbReference>
<evidence type="ECO:0008006" key="8">
    <source>
        <dbReference type="Google" id="ProtNLM"/>
    </source>
</evidence>
<dbReference type="Gene3D" id="2.30.29.30">
    <property type="entry name" value="Pleckstrin-homology domain (PH domain)/Phosphotyrosine-binding domain (PTB)"/>
    <property type="match status" value="1"/>
</dbReference>
<organism evidence="6 7">
    <name type="scientific">Neolentinus lepideus HHB14362 ss-1</name>
    <dbReference type="NCBI Taxonomy" id="1314782"/>
    <lineage>
        <taxon>Eukaryota</taxon>
        <taxon>Fungi</taxon>
        <taxon>Dikarya</taxon>
        <taxon>Basidiomycota</taxon>
        <taxon>Agaricomycotina</taxon>
        <taxon>Agaricomycetes</taxon>
        <taxon>Gloeophyllales</taxon>
        <taxon>Gloeophyllaceae</taxon>
        <taxon>Neolentinus</taxon>
    </lineage>
</organism>
<dbReference type="Pfam" id="PF00618">
    <property type="entry name" value="RasGEF_N"/>
    <property type="match status" value="1"/>
</dbReference>
<dbReference type="SUPFAM" id="SSF50729">
    <property type="entry name" value="PH domain-like"/>
    <property type="match status" value="1"/>
</dbReference>
<feature type="region of interest" description="Disordered" evidence="3">
    <location>
        <begin position="761"/>
        <end position="781"/>
    </location>
</feature>
<feature type="compositionally biased region" description="Low complexity" evidence="3">
    <location>
        <begin position="257"/>
        <end position="268"/>
    </location>
</feature>
<evidence type="ECO:0000259" key="5">
    <source>
        <dbReference type="PROSITE" id="PS50238"/>
    </source>
</evidence>
<evidence type="ECO:0000256" key="3">
    <source>
        <dbReference type="SAM" id="MobiDB-lite"/>
    </source>
</evidence>
<dbReference type="GO" id="GO:0005085">
    <property type="term" value="F:guanyl-nucleotide exchange factor activity"/>
    <property type="evidence" value="ECO:0007669"/>
    <property type="project" value="UniProtKB-KW"/>
</dbReference>
<feature type="region of interest" description="Disordered" evidence="3">
    <location>
        <begin position="1"/>
        <end position="96"/>
    </location>
</feature>
<feature type="region of interest" description="Disordered" evidence="3">
    <location>
        <begin position="2062"/>
        <end position="2116"/>
    </location>
</feature>
<dbReference type="Pfam" id="PF00617">
    <property type="entry name" value="RasGEF"/>
    <property type="match status" value="1"/>
</dbReference>
<dbReference type="Pfam" id="PF00620">
    <property type="entry name" value="RhoGAP"/>
    <property type="match status" value="1"/>
</dbReference>
<reference evidence="6 7" key="1">
    <citation type="journal article" date="2016" name="Mol. Biol. Evol.">
        <title>Comparative Genomics of Early-Diverging Mushroom-Forming Fungi Provides Insights into the Origins of Lignocellulose Decay Capabilities.</title>
        <authorList>
            <person name="Nagy L.G."/>
            <person name="Riley R."/>
            <person name="Tritt A."/>
            <person name="Adam C."/>
            <person name="Daum C."/>
            <person name="Floudas D."/>
            <person name="Sun H."/>
            <person name="Yadav J.S."/>
            <person name="Pangilinan J."/>
            <person name="Larsson K.H."/>
            <person name="Matsuura K."/>
            <person name="Barry K."/>
            <person name="Labutti K."/>
            <person name="Kuo R."/>
            <person name="Ohm R.A."/>
            <person name="Bhattacharya S.S."/>
            <person name="Shirouzu T."/>
            <person name="Yoshinaga Y."/>
            <person name="Martin F.M."/>
            <person name="Grigoriev I.V."/>
            <person name="Hibbett D.S."/>
        </authorList>
    </citation>
    <scope>NUCLEOTIDE SEQUENCE [LARGE SCALE GENOMIC DNA]</scope>
    <source>
        <strain evidence="6 7">HHB14362 ss-1</strain>
    </source>
</reference>
<feature type="compositionally biased region" description="Pro residues" evidence="3">
    <location>
        <begin position="221"/>
        <end position="231"/>
    </location>
</feature>
<dbReference type="InParanoid" id="A0A165QHK0"/>